<reference evidence="1 2" key="1">
    <citation type="submission" date="2023-04" db="EMBL/GenBank/DDBJ databases">
        <title>Forest soil microbial communities from Buena Vista Peninsula, Colon Province, Panama.</title>
        <authorList>
            <person name="Bouskill N."/>
        </authorList>
    </citation>
    <scope>NUCLEOTIDE SEQUENCE [LARGE SCALE GENOMIC DNA]</scope>
    <source>
        <strain evidence="1 2">CFH S0262</strain>
    </source>
</reference>
<organism evidence="1 2">
    <name type="scientific">Prescottella agglutinans</name>
    <dbReference type="NCBI Taxonomy" id="1644129"/>
    <lineage>
        <taxon>Bacteria</taxon>
        <taxon>Bacillati</taxon>
        <taxon>Actinomycetota</taxon>
        <taxon>Actinomycetes</taxon>
        <taxon>Mycobacteriales</taxon>
        <taxon>Nocardiaceae</taxon>
        <taxon>Prescottella</taxon>
    </lineage>
</organism>
<dbReference type="EMBL" id="JARXVC010000004">
    <property type="protein sequence ID" value="MDH6280794.1"/>
    <property type="molecule type" value="Genomic_DNA"/>
</dbReference>
<comment type="caution">
    <text evidence="1">The sequence shown here is derived from an EMBL/GenBank/DDBJ whole genome shotgun (WGS) entry which is preliminary data.</text>
</comment>
<keyword evidence="2" id="KW-1185">Reference proteome</keyword>
<evidence type="ECO:0000313" key="1">
    <source>
        <dbReference type="EMBL" id="MDH6280794.1"/>
    </source>
</evidence>
<name>A0ABT6MBL3_9NOCA</name>
<dbReference type="Proteomes" id="UP001160334">
    <property type="component" value="Unassembled WGS sequence"/>
</dbReference>
<accession>A0ABT6MBL3</accession>
<sequence length="42" mass="4704">MSRGRLDLSRSVSEIVPLEDVAKGIEKLHNHEGNPIRILVQP</sequence>
<gene>
    <name evidence="1" type="ORF">M2280_002007</name>
</gene>
<proteinExistence type="predicted"/>
<protein>
    <submittedName>
        <fullName evidence="1">Threonine dehydrogenase-like Zn-dependent dehydrogenase</fullName>
    </submittedName>
</protein>
<evidence type="ECO:0000313" key="2">
    <source>
        <dbReference type="Proteomes" id="UP001160334"/>
    </source>
</evidence>